<dbReference type="PANTHER" id="PTHR33713:SF6">
    <property type="entry name" value="ANTITOXIN YEFM"/>
    <property type="match status" value="1"/>
</dbReference>
<dbReference type="PANTHER" id="PTHR33713">
    <property type="entry name" value="ANTITOXIN YAFN-RELATED"/>
    <property type="match status" value="1"/>
</dbReference>
<dbReference type="Pfam" id="PF02604">
    <property type="entry name" value="PhdYeFM_antitox"/>
    <property type="match status" value="1"/>
</dbReference>
<sequence>MQAITSSQAKEQLDELIEQVILDVEPTIVCNAQGKKAVLMSLDEFNAWQETLYLLSNPANPEHLRESIKQAKSGQKSVRKLIQP</sequence>
<accession>Q4BY83</accession>
<dbReference type="KEGG" id="cwa:CwatDRAFT_1773"/>
<dbReference type="InterPro" id="IPR036165">
    <property type="entry name" value="YefM-like_sf"/>
</dbReference>
<reference evidence="3" key="2">
    <citation type="submission" date="2005-06" db="EMBL/GenBank/DDBJ databases">
        <title>Sequencing of the draft genome and assembly of Crocosphaera watsonii WH 8501.</title>
        <authorList>
            <consortium name="US DOE Joint Genome Institute (JGI-PGF)"/>
            <person name="Copeland A."/>
            <person name="Lucas S."/>
            <person name="Lapidus A."/>
            <person name="Barry K."/>
            <person name="Detter C."/>
            <person name="Glavina T."/>
            <person name="Hammon N."/>
            <person name="Israni S."/>
            <person name="Pitluck S."/>
            <person name="Richardson P."/>
        </authorList>
    </citation>
    <scope>NUCLEOTIDE SEQUENCE [LARGE SCALE GENOMIC DNA]</scope>
    <source>
        <strain evidence="3">WH 8501</strain>
    </source>
</reference>
<reference evidence="3" key="1">
    <citation type="submission" date="2004-02" db="EMBL/GenBank/DDBJ databases">
        <authorList>
            <consortium name="DOE Joint Genome Institute"/>
        </authorList>
    </citation>
    <scope>NUCLEOTIDE SEQUENCE [LARGE SCALE GENOMIC DNA]</scope>
    <source>
        <strain evidence="3">WH 8501</strain>
    </source>
</reference>
<proteinExistence type="inferred from homology"/>
<evidence type="ECO:0000313" key="4">
    <source>
        <dbReference type="Proteomes" id="UP000003922"/>
    </source>
</evidence>
<dbReference type="EMBL" id="AADV02000110">
    <property type="protein sequence ID" value="EAM48863.1"/>
    <property type="molecule type" value="Genomic_DNA"/>
</dbReference>
<organism evidence="3 4">
    <name type="scientific">Crocosphaera watsonii WH 8501</name>
    <dbReference type="NCBI Taxonomy" id="165597"/>
    <lineage>
        <taxon>Bacteria</taxon>
        <taxon>Bacillati</taxon>
        <taxon>Cyanobacteriota</taxon>
        <taxon>Cyanophyceae</taxon>
        <taxon>Oscillatoriophycideae</taxon>
        <taxon>Chroococcales</taxon>
        <taxon>Aphanothecaceae</taxon>
        <taxon>Crocosphaera</taxon>
    </lineage>
</organism>
<protein>
    <recommendedName>
        <fullName evidence="2">Antitoxin</fullName>
    </recommendedName>
</protein>
<keyword evidence="4" id="KW-1185">Reference proteome</keyword>
<dbReference type="SUPFAM" id="SSF143120">
    <property type="entry name" value="YefM-like"/>
    <property type="match status" value="1"/>
</dbReference>
<comment type="similarity">
    <text evidence="1 2">Belongs to the phD/YefM antitoxin family.</text>
</comment>
<dbReference type="Proteomes" id="UP000003922">
    <property type="component" value="Unassembled WGS sequence"/>
</dbReference>
<name>Q4BY83_CROWT</name>
<evidence type="ECO:0000256" key="2">
    <source>
        <dbReference type="RuleBase" id="RU362080"/>
    </source>
</evidence>
<dbReference type="AlphaFoldDB" id="Q4BY83"/>
<dbReference type="InterPro" id="IPR006442">
    <property type="entry name" value="Antitoxin_Phd/YefM"/>
</dbReference>
<comment type="caution">
    <text evidence="3">The sequence shown here is derived from an EMBL/GenBank/DDBJ whole genome shotgun (WGS) entry which is preliminary data.</text>
</comment>
<dbReference type="NCBIfam" id="TIGR01552">
    <property type="entry name" value="phd_fam"/>
    <property type="match status" value="1"/>
</dbReference>
<evidence type="ECO:0000256" key="1">
    <source>
        <dbReference type="ARBA" id="ARBA00009981"/>
    </source>
</evidence>
<dbReference type="InterPro" id="IPR051405">
    <property type="entry name" value="phD/YefM_antitoxin"/>
</dbReference>
<gene>
    <name evidence="3" type="ORF">CwatDRAFT_1773</name>
</gene>
<dbReference type="OrthoDB" id="9802003at2"/>
<dbReference type="Gene3D" id="6.10.250.330">
    <property type="match status" value="1"/>
</dbReference>
<dbReference type="Gene3D" id="3.40.1620.10">
    <property type="entry name" value="YefM-like domain"/>
    <property type="match status" value="1"/>
</dbReference>
<reference evidence="3" key="3">
    <citation type="submission" date="2016-12" db="EMBL/GenBank/DDBJ databases">
        <title>Annotation of the draft genome assembly of Crocosphaera watsonii WH 8501.</title>
        <authorList>
            <consortium name="US DOE Joint Genome Institute (JGI-ORNL)"/>
            <person name="Larimer F."/>
            <person name="Land M."/>
        </authorList>
    </citation>
    <scope>NUCLEOTIDE SEQUENCE</scope>
    <source>
        <strain evidence="3">WH 8501</strain>
    </source>
</reference>
<dbReference type="RefSeq" id="WP_007307381.1">
    <property type="nucleotide sequence ID" value="NZ_AADV02000110.1"/>
</dbReference>
<comment type="function">
    <text evidence="2">Antitoxin component of a type II toxin-antitoxin (TA) system.</text>
</comment>
<evidence type="ECO:0000313" key="3">
    <source>
        <dbReference type="EMBL" id="EAM48863.1"/>
    </source>
</evidence>